<evidence type="ECO:0000256" key="1">
    <source>
        <dbReference type="SAM" id="MobiDB-lite"/>
    </source>
</evidence>
<evidence type="ECO:0000313" key="3">
    <source>
        <dbReference type="EMBL" id="JAP40873.1"/>
    </source>
</evidence>
<evidence type="ECO:0000256" key="2">
    <source>
        <dbReference type="SAM" id="Phobius"/>
    </source>
</evidence>
<feature type="region of interest" description="Disordered" evidence="1">
    <location>
        <begin position="1"/>
        <end position="71"/>
    </location>
</feature>
<sequence>NDDKEKSSNEPQEKENKGAAKTIASKMPAEQLLLEINDDKEKSTNDQKEKESNVVAKTIVSEPSAGESPVKLIDDKENSSVDQKAKAKKFATNTSSVKRLTAPGLAFLVVMFLVVKN</sequence>
<keyword evidence="2" id="KW-0472">Membrane</keyword>
<feature type="non-terminal residue" evidence="3">
    <location>
        <position position="1"/>
    </location>
</feature>
<feature type="transmembrane region" description="Helical" evidence="2">
    <location>
        <begin position="96"/>
        <end position="115"/>
    </location>
</feature>
<accession>A0A0X3NN07</accession>
<proteinExistence type="predicted"/>
<reference evidence="3" key="1">
    <citation type="submission" date="2016-01" db="EMBL/GenBank/DDBJ databases">
        <title>Reference transcriptome for the parasite Schistocephalus solidus: insights into the molecular evolution of parasitism.</title>
        <authorList>
            <person name="Hebert F.O."/>
            <person name="Grambauer S."/>
            <person name="Barber I."/>
            <person name="Landry C.R."/>
            <person name="Aubin-Horth N."/>
        </authorList>
    </citation>
    <scope>NUCLEOTIDE SEQUENCE</scope>
</reference>
<dbReference type="AlphaFoldDB" id="A0A0X3NN07"/>
<gene>
    <name evidence="3" type="ORF">TR117019</name>
</gene>
<dbReference type="EMBL" id="GEEE01022352">
    <property type="protein sequence ID" value="JAP40873.1"/>
    <property type="molecule type" value="Transcribed_RNA"/>
</dbReference>
<name>A0A0X3NN07_SCHSO</name>
<keyword evidence="2" id="KW-0812">Transmembrane</keyword>
<feature type="compositionally biased region" description="Basic and acidic residues" evidence="1">
    <location>
        <begin position="1"/>
        <end position="18"/>
    </location>
</feature>
<protein>
    <submittedName>
        <fullName evidence="3">Uncharacterized protein</fullName>
    </submittedName>
</protein>
<organism evidence="3">
    <name type="scientific">Schistocephalus solidus</name>
    <name type="common">Tapeworm</name>
    <dbReference type="NCBI Taxonomy" id="70667"/>
    <lineage>
        <taxon>Eukaryota</taxon>
        <taxon>Metazoa</taxon>
        <taxon>Spiralia</taxon>
        <taxon>Lophotrochozoa</taxon>
        <taxon>Platyhelminthes</taxon>
        <taxon>Cestoda</taxon>
        <taxon>Eucestoda</taxon>
        <taxon>Diphyllobothriidea</taxon>
        <taxon>Diphyllobothriidae</taxon>
        <taxon>Schistocephalus</taxon>
    </lineage>
</organism>
<feature type="compositionally biased region" description="Basic and acidic residues" evidence="1">
    <location>
        <begin position="37"/>
        <end position="52"/>
    </location>
</feature>
<keyword evidence="2" id="KW-1133">Transmembrane helix</keyword>